<comment type="caution">
    <text evidence="1">The sequence shown here is derived from an EMBL/GenBank/DDBJ whole genome shotgun (WGS) entry which is preliminary data.</text>
</comment>
<evidence type="ECO:0000313" key="1">
    <source>
        <dbReference type="EMBL" id="GGC58279.1"/>
    </source>
</evidence>
<name>A0A916U2K7_9HYPH</name>
<reference evidence="1" key="1">
    <citation type="journal article" date="2014" name="Int. J. Syst. Evol. Microbiol.">
        <title>Complete genome sequence of Corynebacterium casei LMG S-19264T (=DSM 44701T), isolated from a smear-ripened cheese.</title>
        <authorList>
            <consortium name="US DOE Joint Genome Institute (JGI-PGF)"/>
            <person name="Walter F."/>
            <person name="Albersmeier A."/>
            <person name="Kalinowski J."/>
            <person name="Ruckert C."/>
        </authorList>
    </citation>
    <scope>NUCLEOTIDE SEQUENCE</scope>
    <source>
        <strain evidence="1">CGMCC 1.12919</strain>
    </source>
</reference>
<protein>
    <submittedName>
        <fullName evidence="1">Uncharacterized protein</fullName>
    </submittedName>
</protein>
<sequence>MAVDAAWSMLARPTDARAPKPSPSRTPYYVEPTLMDKLAYQHGAEGTAGMGLNIPQDIELQQRDDGAYLVYKGTDEQVPIVRRSAVLPWSWTPDGSWTWTMPAALDLLPLRGVRVPQAVRGAIEVAPLAKGASEAAAARGVSKGGLKSSWGVASSAQNTSHAAAAVPKAGQLEEALKGSFARTSGAYDEISATAPQMAARNMMRPQSEFLQVGAKNNRWQDAPYGRSEFQRGAQSHVEDAHSAAKTAQQAIEKFDRAPSLEPLTLRRGAKDSLSSYNVKIYDPPPLPPRPFEHDYTSLSHVAKRGKKLTVDMDDRILSAKYIAGRRRSGGADFPIPFSEHSNLIKRIINSKPKAVSRDRLQPRSIGAYYPLGRPDGPAVRYLRDLSPRAAERVIAHEIGHIIDQYSGYRIRQPHIEIELYQNYDNLLLGRRHPYNVPGPYMGPESRGYTAKMIWPELVAEAIRAYMTNPNYFKATAPNAAAEIRQAVNRHPKLSKVIQFNTSTPAGSIAGAIGREFEHGPAGQYNNPSTQTIP</sequence>
<dbReference type="GO" id="GO:0008237">
    <property type="term" value="F:metallopeptidase activity"/>
    <property type="evidence" value="ECO:0007669"/>
    <property type="project" value="InterPro"/>
</dbReference>
<organism evidence="1 2">
    <name type="scientific">Chelatococcus reniformis</name>
    <dbReference type="NCBI Taxonomy" id="1494448"/>
    <lineage>
        <taxon>Bacteria</taxon>
        <taxon>Pseudomonadati</taxon>
        <taxon>Pseudomonadota</taxon>
        <taxon>Alphaproteobacteria</taxon>
        <taxon>Hyphomicrobiales</taxon>
        <taxon>Chelatococcaceae</taxon>
        <taxon>Chelatococcus</taxon>
    </lineage>
</organism>
<reference evidence="1" key="2">
    <citation type="submission" date="2020-09" db="EMBL/GenBank/DDBJ databases">
        <authorList>
            <person name="Sun Q."/>
            <person name="Zhou Y."/>
        </authorList>
    </citation>
    <scope>NUCLEOTIDE SEQUENCE</scope>
    <source>
        <strain evidence="1">CGMCC 1.12919</strain>
    </source>
</reference>
<dbReference type="AlphaFoldDB" id="A0A916U2K7"/>
<dbReference type="InterPro" id="IPR024079">
    <property type="entry name" value="MetalloPept_cat_dom_sf"/>
</dbReference>
<keyword evidence="2" id="KW-1185">Reference proteome</keyword>
<dbReference type="EMBL" id="BMGG01000003">
    <property type="protein sequence ID" value="GGC58279.1"/>
    <property type="molecule type" value="Genomic_DNA"/>
</dbReference>
<dbReference type="Proteomes" id="UP000637002">
    <property type="component" value="Unassembled WGS sequence"/>
</dbReference>
<evidence type="ECO:0000313" key="2">
    <source>
        <dbReference type="Proteomes" id="UP000637002"/>
    </source>
</evidence>
<dbReference type="Gene3D" id="3.40.390.10">
    <property type="entry name" value="Collagenase (Catalytic Domain)"/>
    <property type="match status" value="1"/>
</dbReference>
<gene>
    <name evidence="1" type="ORF">GCM10010994_16520</name>
</gene>
<accession>A0A916U2K7</accession>
<proteinExistence type="predicted"/>